<proteinExistence type="predicted"/>
<comment type="caution">
    <text evidence="2">The sequence shown here is derived from an EMBL/GenBank/DDBJ whole genome shotgun (WGS) entry which is preliminary data.</text>
</comment>
<sequence length="247" mass="26405">MEILNSGSSKSGAERPDLRLIGDSESAGGVMGEVKLTGDGIIHGSLDCLKLSCTGDIIIHGDLIADSVRMMGEMQIEGTARVQSLKITGDTEIHRSLSAEQMAVIGECSIGGDLQVEDLKMTGQLQVKGNCQAEQFAVRGAVNMNEMLNSDVVEIKLHGMSRIREIGGRSIRVERKQGFPLVILNGGKSWLSADQIEGDEISLEYTEAQVVRGSNVVIGSGCRIGLVEYTGECICSPKAEVGELRKI</sequence>
<evidence type="ECO:0000313" key="3">
    <source>
        <dbReference type="Proteomes" id="UP001240171"/>
    </source>
</evidence>
<reference evidence="2 3" key="1">
    <citation type="submission" date="2023-07" db="EMBL/GenBank/DDBJ databases">
        <title>Paenibacillus sp. JX-17 nov. isolated from soil.</title>
        <authorList>
            <person name="Wan Y."/>
            <person name="Liu B."/>
        </authorList>
    </citation>
    <scope>NUCLEOTIDE SEQUENCE [LARGE SCALE GENOMIC DNA]</scope>
    <source>
        <strain evidence="2 3">JX-17</strain>
    </source>
</reference>
<evidence type="ECO:0000256" key="1">
    <source>
        <dbReference type="SAM" id="MobiDB-lite"/>
    </source>
</evidence>
<protein>
    <recommendedName>
        <fullName evidence="4">Polymer-forming cytoskeletal protein</fullName>
    </recommendedName>
</protein>
<organism evidence="2 3">
    <name type="scientific">Paenibacillus lacisoli</name>
    <dbReference type="NCBI Taxonomy" id="3064525"/>
    <lineage>
        <taxon>Bacteria</taxon>
        <taxon>Bacillati</taxon>
        <taxon>Bacillota</taxon>
        <taxon>Bacilli</taxon>
        <taxon>Bacillales</taxon>
        <taxon>Paenibacillaceae</taxon>
        <taxon>Paenibacillus</taxon>
    </lineage>
</organism>
<accession>A0ABT9CBG3</accession>
<name>A0ABT9CBG3_9BACL</name>
<keyword evidence="3" id="KW-1185">Reference proteome</keyword>
<evidence type="ECO:0008006" key="4">
    <source>
        <dbReference type="Google" id="ProtNLM"/>
    </source>
</evidence>
<feature type="compositionally biased region" description="Polar residues" evidence="1">
    <location>
        <begin position="1"/>
        <end position="11"/>
    </location>
</feature>
<dbReference type="Proteomes" id="UP001240171">
    <property type="component" value="Unassembled WGS sequence"/>
</dbReference>
<dbReference type="RefSeq" id="WP_305023784.1">
    <property type="nucleotide sequence ID" value="NZ_JAUQTB010000003.1"/>
</dbReference>
<gene>
    <name evidence="2" type="ORF">Q5741_09245</name>
</gene>
<dbReference type="EMBL" id="JAUQTB010000003">
    <property type="protein sequence ID" value="MDO7906605.1"/>
    <property type="molecule type" value="Genomic_DNA"/>
</dbReference>
<evidence type="ECO:0000313" key="2">
    <source>
        <dbReference type="EMBL" id="MDO7906605.1"/>
    </source>
</evidence>
<feature type="region of interest" description="Disordered" evidence="1">
    <location>
        <begin position="1"/>
        <end position="20"/>
    </location>
</feature>